<dbReference type="AlphaFoldDB" id="A0A1I4XUX5"/>
<accession>A0A1I4XUX5</accession>
<dbReference type="EMBL" id="FOUT01000009">
    <property type="protein sequence ID" value="SFN29040.1"/>
    <property type="molecule type" value="Genomic_DNA"/>
</dbReference>
<protein>
    <submittedName>
        <fullName evidence="1">Uncharacterized protein</fullName>
    </submittedName>
</protein>
<evidence type="ECO:0000313" key="2">
    <source>
        <dbReference type="Proteomes" id="UP000182961"/>
    </source>
</evidence>
<gene>
    <name evidence="1" type="ORF">SAMN05444143_109134</name>
</gene>
<dbReference type="RefSeq" id="WP_024981162.1">
    <property type="nucleotide sequence ID" value="NZ_CBCRUM010000006.1"/>
</dbReference>
<name>A0A1I4XUX5_9FLAO</name>
<dbReference type="Proteomes" id="UP000182961">
    <property type="component" value="Unassembled WGS sequence"/>
</dbReference>
<sequence>MSFCGICFVVAVAGAVYGINAFKDIQEVKREEFEKGILKGREQFYYNLPKDSQNFLDNKYPEWRTNQY</sequence>
<organism evidence="1 2">
    <name type="scientific">Flavobacterium succinicans</name>
    <dbReference type="NCBI Taxonomy" id="29536"/>
    <lineage>
        <taxon>Bacteria</taxon>
        <taxon>Pseudomonadati</taxon>
        <taxon>Bacteroidota</taxon>
        <taxon>Flavobacteriia</taxon>
        <taxon>Flavobacteriales</taxon>
        <taxon>Flavobacteriaceae</taxon>
        <taxon>Flavobacterium</taxon>
    </lineage>
</organism>
<evidence type="ECO:0000313" key="1">
    <source>
        <dbReference type="EMBL" id="SFN29040.1"/>
    </source>
</evidence>
<keyword evidence="2" id="KW-1185">Reference proteome</keyword>
<proteinExistence type="predicted"/>
<reference evidence="2" key="1">
    <citation type="submission" date="2016-10" db="EMBL/GenBank/DDBJ databases">
        <authorList>
            <person name="Varghese N."/>
            <person name="Submissions S."/>
        </authorList>
    </citation>
    <scope>NUCLEOTIDE SEQUENCE [LARGE SCALE GENOMIC DNA]</scope>
    <source>
        <strain evidence="2">DSM 4002</strain>
    </source>
</reference>